<dbReference type="SUPFAM" id="SSF51445">
    <property type="entry name" value="(Trans)glycosidases"/>
    <property type="match status" value="1"/>
</dbReference>
<dbReference type="KEGG" id="mng:MNEG_3670"/>
<dbReference type="PANTHER" id="PTHR35273:SF2">
    <property type="entry name" value="ALPHA-GALACTOSIDASE"/>
    <property type="match status" value="1"/>
</dbReference>
<accession>A0A0D2LC05</accession>
<dbReference type="PANTHER" id="PTHR35273">
    <property type="entry name" value="ALPHA-1,4 POLYGALACTOSAMINIDASE, PUTATIVE (AFU_ORTHOLOGUE AFUA_3G07890)-RELATED"/>
    <property type="match status" value="1"/>
</dbReference>
<dbReference type="STRING" id="145388.A0A0D2LC05"/>
<dbReference type="Gene3D" id="3.20.20.70">
    <property type="entry name" value="Aldolase class I"/>
    <property type="match status" value="1"/>
</dbReference>
<organism evidence="2 3">
    <name type="scientific">Monoraphidium neglectum</name>
    <dbReference type="NCBI Taxonomy" id="145388"/>
    <lineage>
        <taxon>Eukaryota</taxon>
        <taxon>Viridiplantae</taxon>
        <taxon>Chlorophyta</taxon>
        <taxon>core chlorophytes</taxon>
        <taxon>Chlorophyceae</taxon>
        <taxon>CS clade</taxon>
        <taxon>Sphaeropleales</taxon>
        <taxon>Selenastraceae</taxon>
        <taxon>Monoraphidium</taxon>
    </lineage>
</organism>
<name>A0A0D2LC05_9CHLO</name>
<sequence>MWVATASVYMIDLFLNSASTTAGIAAKGGFSVCRFNAGTYENWQPDSALFTAADHPASVWLDIRSLNVRSIMQKRLELCRAKGFVAVVPDGLDAYSNANGMGLTAADQISYNTFLANAAHSLGLSVGLMNDLNQIGDLLPSFDFFVNEECMKYSECNLYKPARLANMPVWQVEYGTSNKGTTFFQTVCKCQSTWGVKSIYKYTSLNTFRLECDPKYLAMACPYSARRLLSH</sequence>
<keyword evidence="3" id="KW-1185">Reference proteome</keyword>
<dbReference type="InterPro" id="IPR017853">
    <property type="entry name" value="GH"/>
</dbReference>
<dbReference type="InterPro" id="IPR004352">
    <property type="entry name" value="GH114_TIM-barrel"/>
</dbReference>
<gene>
    <name evidence="2" type="ORF">MNEG_3670</name>
</gene>
<evidence type="ECO:0000313" key="2">
    <source>
        <dbReference type="EMBL" id="KIZ04284.1"/>
    </source>
</evidence>
<dbReference type="Proteomes" id="UP000054498">
    <property type="component" value="Unassembled WGS sequence"/>
</dbReference>
<protein>
    <recommendedName>
        <fullName evidence="1">Glycoside-hydrolase family GH114 TIM-barrel domain-containing protein</fullName>
    </recommendedName>
</protein>
<dbReference type="OrthoDB" id="2108802at2759"/>
<proteinExistence type="predicted"/>
<evidence type="ECO:0000259" key="1">
    <source>
        <dbReference type="Pfam" id="PF03537"/>
    </source>
</evidence>
<dbReference type="GeneID" id="25736548"/>
<dbReference type="Pfam" id="PF03537">
    <property type="entry name" value="Glyco_hydro_114"/>
    <property type="match status" value="1"/>
</dbReference>
<dbReference type="RefSeq" id="XP_013903303.1">
    <property type="nucleotide sequence ID" value="XM_014047849.1"/>
</dbReference>
<dbReference type="AlphaFoldDB" id="A0A0D2LC05"/>
<evidence type="ECO:0000313" key="3">
    <source>
        <dbReference type="Proteomes" id="UP000054498"/>
    </source>
</evidence>
<feature type="domain" description="Glycoside-hydrolase family GH114 TIM-barrel" evidence="1">
    <location>
        <begin position="5"/>
        <end position="205"/>
    </location>
</feature>
<dbReference type="EMBL" id="KK100692">
    <property type="protein sequence ID" value="KIZ04284.1"/>
    <property type="molecule type" value="Genomic_DNA"/>
</dbReference>
<dbReference type="InterPro" id="IPR013785">
    <property type="entry name" value="Aldolase_TIM"/>
</dbReference>
<reference evidence="2 3" key="1">
    <citation type="journal article" date="2013" name="BMC Genomics">
        <title>Reconstruction of the lipid metabolism for the microalga Monoraphidium neglectum from its genome sequence reveals characteristics suitable for biofuel production.</title>
        <authorList>
            <person name="Bogen C."/>
            <person name="Al-Dilaimi A."/>
            <person name="Albersmeier A."/>
            <person name="Wichmann J."/>
            <person name="Grundmann M."/>
            <person name="Rupp O."/>
            <person name="Lauersen K.J."/>
            <person name="Blifernez-Klassen O."/>
            <person name="Kalinowski J."/>
            <person name="Goesmann A."/>
            <person name="Mussgnug J.H."/>
            <person name="Kruse O."/>
        </authorList>
    </citation>
    <scope>NUCLEOTIDE SEQUENCE [LARGE SCALE GENOMIC DNA]</scope>
    <source>
        <strain evidence="2 3">SAG 48.87</strain>
    </source>
</reference>